<protein>
    <submittedName>
        <fullName evidence="1">Peptide toxin</fullName>
    </submittedName>
</protein>
<reference evidence="1" key="1">
    <citation type="submission" date="2021-06" db="EMBL/GenBank/DDBJ databases">
        <title>Identification and biotechnological exploitation of host regulation proteins from Cotesia flavipes Cameron, 1891 (Hymenoptera: Braconidae).</title>
        <authorList>
            <person name="Walker A."/>
            <person name="Robinson S."/>
            <person name="King G.F."/>
            <person name="Rossi G.D."/>
        </authorList>
    </citation>
    <scope>NUCLEOTIDE SEQUENCE</scope>
</reference>
<dbReference type="AlphaFoldDB" id="A0A8K1YTP4"/>
<proteinExistence type="evidence at transcript level"/>
<sequence length="59" mass="7196">MIRKMLFPLLIYKKLLPIQLNQFRELVGIFAGFLDTEDFLLLRFLKKCKNKKFILPYFQ</sequence>
<organism evidence="1">
    <name type="scientific">Cotesia flavipes</name>
    <name type="common">Parasitic wasp</name>
    <name type="synonym">Apanteles flavipes</name>
    <dbReference type="NCBI Taxonomy" id="89805"/>
    <lineage>
        <taxon>Eukaryota</taxon>
        <taxon>Metazoa</taxon>
        <taxon>Ecdysozoa</taxon>
        <taxon>Arthropoda</taxon>
        <taxon>Hexapoda</taxon>
        <taxon>Insecta</taxon>
        <taxon>Pterygota</taxon>
        <taxon>Neoptera</taxon>
        <taxon>Endopterygota</taxon>
        <taxon>Hymenoptera</taxon>
        <taxon>Apocrita</taxon>
        <taxon>Ichneumonoidea</taxon>
        <taxon>Braconidae</taxon>
        <taxon>Microgastrinae</taxon>
        <taxon>Cotesia</taxon>
    </lineage>
</organism>
<evidence type="ECO:0000313" key="1">
    <source>
        <dbReference type="EMBL" id="UEP64268.1"/>
    </source>
</evidence>
<name>A0A8K1YTP4_COTFL</name>
<dbReference type="EMBL" id="MZ442238">
    <property type="protein sequence ID" value="UEP64268.1"/>
    <property type="molecule type" value="mRNA"/>
</dbReference>
<accession>A0A8K1YTP4</accession>